<evidence type="ECO:0000256" key="4">
    <source>
        <dbReference type="ARBA" id="ARBA00022729"/>
    </source>
</evidence>
<feature type="chain" id="PRO_5010882634" description="GOLD domain-containing protein" evidence="9">
    <location>
        <begin position="27"/>
        <end position="213"/>
    </location>
</feature>
<dbReference type="KEGG" id="aqu:100633401"/>
<evidence type="ECO:0000313" key="12">
    <source>
        <dbReference type="Proteomes" id="UP000007879"/>
    </source>
</evidence>
<keyword evidence="4 9" id="KW-0732">Signal</keyword>
<name>A0A1X7TRK5_AMPQE</name>
<keyword evidence="12" id="KW-1185">Reference proteome</keyword>
<dbReference type="Proteomes" id="UP000007879">
    <property type="component" value="Unassembled WGS sequence"/>
</dbReference>
<reference evidence="11" key="2">
    <citation type="submission" date="2017-05" db="UniProtKB">
        <authorList>
            <consortium name="EnsemblMetazoa"/>
        </authorList>
    </citation>
    <scope>IDENTIFICATION</scope>
</reference>
<dbReference type="OrthoDB" id="759142at2759"/>
<reference evidence="12" key="1">
    <citation type="journal article" date="2010" name="Nature">
        <title>The Amphimedon queenslandica genome and the evolution of animal complexity.</title>
        <authorList>
            <person name="Srivastava M."/>
            <person name="Simakov O."/>
            <person name="Chapman J."/>
            <person name="Fahey B."/>
            <person name="Gauthier M.E."/>
            <person name="Mitros T."/>
            <person name="Richards G.S."/>
            <person name="Conaco C."/>
            <person name="Dacre M."/>
            <person name="Hellsten U."/>
            <person name="Larroux C."/>
            <person name="Putnam N.H."/>
            <person name="Stanke M."/>
            <person name="Adamska M."/>
            <person name="Darling A."/>
            <person name="Degnan S.M."/>
            <person name="Oakley T.H."/>
            <person name="Plachetzki D.C."/>
            <person name="Zhai Y."/>
            <person name="Adamski M."/>
            <person name="Calcino A."/>
            <person name="Cummins S.F."/>
            <person name="Goodstein D.M."/>
            <person name="Harris C."/>
            <person name="Jackson D.J."/>
            <person name="Leys S.P."/>
            <person name="Shu S."/>
            <person name="Woodcroft B.J."/>
            <person name="Vervoort M."/>
            <person name="Kosik K.S."/>
            <person name="Manning G."/>
            <person name="Degnan B.M."/>
            <person name="Rokhsar D.S."/>
        </authorList>
    </citation>
    <scope>NUCLEOTIDE SEQUENCE [LARGE SCALE GENOMIC DNA]</scope>
</reference>
<dbReference type="AlphaFoldDB" id="A0A1X7TRK5"/>
<evidence type="ECO:0000256" key="8">
    <source>
        <dbReference type="SAM" id="Phobius"/>
    </source>
</evidence>
<dbReference type="OMA" id="TKDFAFM"/>
<dbReference type="InParanoid" id="A0A1X7TRK5"/>
<evidence type="ECO:0000313" key="11">
    <source>
        <dbReference type="EnsemblMetazoa" id="Aqu2.1.17720_001"/>
    </source>
</evidence>
<dbReference type="EnsemblMetazoa" id="XM_003389911.2">
    <property type="protein sequence ID" value="XP_003389959.1"/>
    <property type="gene ID" value="LOC100633401"/>
</dbReference>
<feature type="transmembrane region" description="Helical" evidence="8">
    <location>
        <begin position="180"/>
        <end position="202"/>
    </location>
</feature>
<gene>
    <name evidence="11" type="primary">100633401</name>
</gene>
<accession>A0A1X7TRK5</accession>
<organism evidence="11">
    <name type="scientific">Amphimedon queenslandica</name>
    <name type="common">Sponge</name>
    <dbReference type="NCBI Taxonomy" id="400682"/>
    <lineage>
        <taxon>Eukaryota</taxon>
        <taxon>Metazoa</taxon>
        <taxon>Porifera</taxon>
        <taxon>Demospongiae</taxon>
        <taxon>Heteroscleromorpha</taxon>
        <taxon>Haplosclerida</taxon>
        <taxon>Niphatidae</taxon>
        <taxon>Amphimedon</taxon>
    </lineage>
</organism>
<keyword evidence="6 8" id="KW-0472">Membrane</keyword>
<dbReference type="eggNOG" id="KOG1691">
    <property type="taxonomic scope" value="Eukaryota"/>
</dbReference>
<proteinExistence type="inferred from homology"/>
<feature type="signal peptide" evidence="9">
    <location>
        <begin position="1"/>
        <end position="26"/>
    </location>
</feature>
<evidence type="ECO:0000256" key="7">
    <source>
        <dbReference type="RuleBase" id="RU003827"/>
    </source>
</evidence>
<dbReference type="EnsemblMetazoa" id="Aqu2.1.17720_001">
    <property type="protein sequence ID" value="Aqu2.1.17720_001"/>
    <property type="gene ID" value="Aqu2.1.17720"/>
</dbReference>
<dbReference type="PANTHER" id="PTHR22811">
    <property type="entry name" value="TRANSMEMBRANE EMP24 DOMAIN-CONTAINING PROTEIN"/>
    <property type="match status" value="1"/>
</dbReference>
<sequence>MREFHNKRNFLANLILFVCLFRTSSSISFHLEPDSKKCLRDEVHKNVLVVGNYELEEATSVKTNIEVIDSKGHTLFRKEEITTGKFAFTTEDYEVFDVCFHTSVIGQGGHEVRREAKLVLKHGVEAKNYDDVAKAEKLKPMEMELSRLEDLAESIVNDFAYMRAREEEMRDTNESTNTRVLYFSVFSMSCLVVLAIWQIFYLRRFFKAKKLIE</sequence>
<dbReference type="SMART" id="SM01190">
    <property type="entry name" value="EMP24_GP25L"/>
    <property type="match status" value="1"/>
</dbReference>
<keyword evidence="5 8" id="KW-1133">Transmembrane helix</keyword>
<dbReference type="FunCoup" id="A0A1X7TRK5">
    <property type="interactions" value="1029"/>
</dbReference>
<evidence type="ECO:0000256" key="3">
    <source>
        <dbReference type="ARBA" id="ARBA00022692"/>
    </source>
</evidence>
<evidence type="ECO:0000256" key="5">
    <source>
        <dbReference type="ARBA" id="ARBA00022989"/>
    </source>
</evidence>
<evidence type="ECO:0000256" key="2">
    <source>
        <dbReference type="ARBA" id="ARBA00007104"/>
    </source>
</evidence>
<evidence type="ECO:0000256" key="6">
    <source>
        <dbReference type="ARBA" id="ARBA00023136"/>
    </source>
</evidence>
<evidence type="ECO:0000256" key="9">
    <source>
        <dbReference type="SAM" id="SignalP"/>
    </source>
</evidence>
<dbReference type="PROSITE" id="PS50866">
    <property type="entry name" value="GOLD"/>
    <property type="match status" value="1"/>
</dbReference>
<dbReference type="Pfam" id="PF01105">
    <property type="entry name" value="EMP24_GP25L"/>
    <property type="match status" value="1"/>
</dbReference>
<dbReference type="InterPro" id="IPR009038">
    <property type="entry name" value="GOLD_dom"/>
</dbReference>
<comment type="subcellular location">
    <subcellularLocation>
        <location evidence="1 7">Membrane</location>
        <topology evidence="1 7">Single-pass type I membrane protein</topology>
    </subcellularLocation>
</comment>
<evidence type="ECO:0000259" key="10">
    <source>
        <dbReference type="PROSITE" id="PS50866"/>
    </source>
</evidence>
<dbReference type="InterPro" id="IPR015720">
    <property type="entry name" value="Emp24-like"/>
</dbReference>
<comment type="similarity">
    <text evidence="2 7">Belongs to the EMP24/GP25L family.</text>
</comment>
<feature type="domain" description="GOLD" evidence="10">
    <location>
        <begin position="36"/>
        <end position="187"/>
    </location>
</feature>
<dbReference type="STRING" id="400682.A0A1X7TRK5"/>
<keyword evidence="3 7" id="KW-0812">Transmembrane</keyword>
<protein>
    <recommendedName>
        <fullName evidence="10">GOLD domain-containing protein</fullName>
    </recommendedName>
</protein>
<evidence type="ECO:0000256" key="1">
    <source>
        <dbReference type="ARBA" id="ARBA00004479"/>
    </source>
</evidence>
<dbReference type="GO" id="GO:0016020">
    <property type="term" value="C:membrane"/>
    <property type="evidence" value="ECO:0007669"/>
    <property type="project" value="UniProtKB-SubCell"/>
</dbReference>